<dbReference type="Gene3D" id="3.40.710.10">
    <property type="entry name" value="DD-peptidase/beta-lactamase superfamily"/>
    <property type="match status" value="1"/>
</dbReference>
<dbReference type="InterPro" id="IPR045155">
    <property type="entry name" value="Beta-lactam_cat"/>
</dbReference>
<protein>
    <recommendedName>
        <fullName evidence="1">Beta-lactamase class A catalytic domain-containing protein</fullName>
    </recommendedName>
</protein>
<accession>A0A644Z322</accession>
<organism evidence="2">
    <name type="scientific">bioreactor metagenome</name>
    <dbReference type="NCBI Taxonomy" id="1076179"/>
    <lineage>
        <taxon>unclassified sequences</taxon>
        <taxon>metagenomes</taxon>
        <taxon>ecological metagenomes</taxon>
    </lineage>
</organism>
<evidence type="ECO:0000313" key="2">
    <source>
        <dbReference type="EMBL" id="MPM35270.1"/>
    </source>
</evidence>
<dbReference type="PANTHER" id="PTHR35333:SF3">
    <property type="entry name" value="BETA-LACTAMASE-TYPE TRANSPEPTIDASE FOLD CONTAINING PROTEIN"/>
    <property type="match status" value="1"/>
</dbReference>
<gene>
    <name evidence="2" type="ORF">SDC9_81860</name>
</gene>
<dbReference type="SUPFAM" id="SSF56601">
    <property type="entry name" value="beta-lactamase/transpeptidase-like"/>
    <property type="match status" value="1"/>
</dbReference>
<evidence type="ECO:0000259" key="1">
    <source>
        <dbReference type="Pfam" id="PF13354"/>
    </source>
</evidence>
<name>A0A644Z322_9ZZZZ</name>
<dbReference type="InterPro" id="IPR000871">
    <property type="entry name" value="Beta-lactam_class-A"/>
</dbReference>
<dbReference type="AlphaFoldDB" id="A0A644Z322"/>
<dbReference type="Pfam" id="PF13354">
    <property type="entry name" value="Beta-lactamase2"/>
    <property type="match status" value="1"/>
</dbReference>
<dbReference type="GO" id="GO:0008800">
    <property type="term" value="F:beta-lactamase activity"/>
    <property type="evidence" value="ECO:0007669"/>
    <property type="project" value="InterPro"/>
</dbReference>
<proteinExistence type="predicted"/>
<dbReference type="PANTHER" id="PTHR35333">
    <property type="entry name" value="BETA-LACTAMASE"/>
    <property type="match status" value="1"/>
</dbReference>
<dbReference type="GO" id="GO:0046677">
    <property type="term" value="P:response to antibiotic"/>
    <property type="evidence" value="ECO:0007669"/>
    <property type="project" value="InterPro"/>
</dbReference>
<dbReference type="GO" id="GO:0030655">
    <property type="term" value="P:beta-lactam antibiotic catabolic process"/>
    <property type="evidence" value="ECO:0007669"/>
    <property type="project" value="InterPro"/>
</dbReference>
<sequence length="248" mass="27319">MDIPARLLALDGTVSYYYRAFDKGEAACCNMDAPHDAASIIKLPIMVEAIRQFESGEAARDEVIRIRDADRVPPCGVLTFMHEGLPVQLIDLVWLMVTLSDNMAANLLMDRLTLPAIRREMMALGMTGCRLNRKLFAPGPGNIITCRDICMLFEQLYAGTLVSAAASHEMLDMLTGQQLQNKIPMLLPLDMRIAHKTGEDEGTSHDVGIVYAKKPFLVGFFGTGVDAPSFNRTVQNISLELFLENGGI</sequence>
<comment type="caution">
    <text evidence="2">The sequence shown here is derived from an EMBL/GenBank/DDBJ whole genome shotgun (WGS) entry which is preliminary data.</text>
</comment>
<feature type="domain" description="Beta-lactamase class A catalytic" evidence="1">
    <location>
        <begin position="16"/>
        <end position="219"/>
    </location>
</feature>
<dbReference type="EMBL" id="VSSQ01007231">
    <property type="protein sequence ID" value="MPM35270.1"/>
    <property type="molecule type" value="Genomic_DNA"/>
</dbReference>
<dbReference type="InterPro" id="IPR012338">
    <property type="entry name" value="Beta-lactam/transpept-like"/>
</dbReference>
<reference evidence="2" key="1">
    <citation type="submission" date="2019-08" db="EMBL/GenBank/DDBJ databases">
        <authorList>
            <person name="Kucharzyk K."/>
            <person name="Murdoch R.W."/>
            <person name="Higgins S."/>
            <person name="Loffler F."/>
        </authorList>
    </citation>
    <scope>NUCLEOTIDE SEQUENCE</scope>
</reference>